<feature type="transmembrane region" description="Helical" evidence="1">
    <location>
        <begin position="182"/>
        <end position="200"/>
    </location>
</feature>
<feature type="transmembrane region" description="Helical" evidence="1">
    <location>
        <begin position="105"/>
        <end position="126"/>
    </location>
</feature>
<evidence type="ECO:0000313" key="2">
    <source>
        <dbReference type="EMBL" id="SDD07964.1"/>
    </source>
</evidence>
<feature type="transmembrane region" description="Helical" evidence="1">
    <location>
        <begin position="79"/>
        <end position="98"/>
    </location>
</feature>
<gene>
    <name evidence="2" type="ORF">SAMN05421663_106192</name>
</gene>
<evidence type="ECO:0000256" key="1">
    <source>
        <dbReference type="SAM" id="Phobius"/>
    </source>
</evidence>
<keyword evidence="1" id="KW-0472">Membrane</keyword>
<feature type="transmembrane region" description="Helical" evidence="1">
    <location>
        <begin position="55"/>
        <end position="73"/>
    </location>
</feature>
<keyword evidence="1" id="KW-0812">Transmembrane</keyword>
<dbReference type="AlphaFoldDB" id="A0A1G6RUA1"/>
<dbReference type="Proteomes" id="UP000198666">
    <property type="component" value="Unassembled WGS sequence"/>
</dbReference>
<feature type="transmembrane region" description="Helical" evidence="1">
    <location>
        <begin position="132"/>
        <end position="148"/>
    </location>
</feature>
<feature type="transmembrane region" description="Helical" evidence="1">
    <location>
        <begin position="31"/>
        <end position="48"/>
    </location>
</feature>
<dbReference type="OrthoDB" id="2360867at2"/>
<sequence>MKPWRLFLAFMLVSMGAFSVYINMMTTPQEIWYTYSLGAAIIIALQILLPKQLTFVTWVSAIIVGAVLVRENFLDSPSYPWYLYTIGGLVLWAVAVTFRKHLANLGIACLVSLTVCLYYFSLHSYFGHENPWYGFIIFTMSWWPLSIIGHRTSSLFFSVIGFGSLSVFFLFVNIAYSPSVIWAIYPIFGAAWWPLTAYFYSHRRHLSR</sequence>
<dbReference type="STRING" id="361279.SAMN05421663_106192"/>
<accession>A0A1G6RUA1</accession>
<feature type="transmembrane region" description="Helical" evidence="1">
    <location>
        <begin position="155"/>
        <end position="176"/>
    </location>
</feature>
<reference evidence="3" key="1">
    <citation type="submission" date="2016-10" db="EMBL/GenBank/DDBJ databases">
        <authorList>
            <person name="Varghese N."/>
            <person name="Submissions S."/>
        </authorList>
    </citation>
    <scope>NUCLEOTIDE SEQUENCE [LARGE SCALE GENOMIC DNA]</scope>
    <source>
        <strain evidence="3">DSM 21620</strain>
    </source>
</reference>
<proteinExistence type="predicted"/>
<dbReference type="RefSeq" id="WP_093727559.1">
    <property type="nucleotide sequence ID" value="NZ_FMZB01000006.1"/>
</dbReference>
<dbReference type="EMBL" id="FMZB01000006">
    <property type="protein sequence ID" value="SDD07964.1"/>
    <property type="molecule type" value="Genomic_DNA"/>
</dbReference>
<feature type="transmembrane region" description="Helical" evidence="1">
    <location>
        <begin position="7"/>
        <end position="25"/>
    </location>
</feature>
<keyword evidence="1" id="KW-1133">Transmembrane helix</keyword>
<protein>
    <submittedName>
        <fullName evidence="2">Uncharacterized protein</fullName>
    </submittedName>
</protein>
<organism evidence="2 3">
    <name type="scientific">Terribacillus halophilus</name>
    <dbReference type="NCBI Taxonomy" id="361279"/>
    <lineage>
        <taxon>Bacteria</taxon>
        <taxon>Bacillati</taxon>
        <taxon>Bacillota</taxon>
        <taxon>Bacilli</taxon>
        <taxon>Bacillales</taxon>
        <taxon>Bacillaceae</taxon>
        <taxon>Terribacillus</taxon>
    </lineage>
</organism>
<evidence type="ECO:0000313" key="3">
    <source>
        <dbReference type="Proteomes" id="UP000198666"/>
    </source>
</evidence>
<keyword evidence="3" id="KW-1185">Reference proteome</keyword>
<name>A0A1G6RUA1_9BACI</name>